<dbReference type="EMBL" id="SZZH01000003">
    <property type="protein sequence ID" value="TKV58895.1"/>
    <property type="molecule type" value="Genomic_DNA"/>
</dbReference>
<name>A0A4V6CRU0_9ACTN</name>
<evidence type="ECO:0000256" key="3">
    <source>
        <dbReference type="ARBA" id="ARBA00022729"/>
    </source>
</evidence>
<reference evidence="7 8" key="1">
    <citation type="submission" date="2019-05" db="EMBL/GenBank/DDBJ databases">
        <title>Nakamurella sp. N5BH11, whole genome shotgun sequence.</title>
        <authorList>
            <person name="Tuo L."/>
        </authorList>
    </citation>
    <scope>NUCLEOTIDE SEQUENCE [LARGE SCALE GENOMIC DNA]</scope>
    <source>
        <strain evidence="7 8">N5BH11</strain>
    </source>
</reference>
<dbReference type="Pfam" id="PF01839">
    <property type="entry name" value="FG-GAP"/>
    <property type="match status" value="1"/>
</dbReference>
<dbReference type="GO" id="GO:0016020">
    <property type="term" value="C:membrane"/>
    <property type="evidence" value="ECO:0007669"/>
    <property type="project" value="UniProtKB-SubCell"/>
</dbReference>
<dbReference type="InterPro" id="IPR028994">
    <property type="entry name" value="Integrin_alpha_N"/>
</dbReference>
<evidence type="ECO:0000313" key="8">
    <source>
        <dbReference type="Proteomes" id="UP000306985"/>
    </source>
</evidence>
<dbReference type="Gene3D" id="2.130.10.130">
    <property type="entry name" value="Integrin alpha, N-terminal"/>
    <property type="match status" value="1"/>
</dbReference>
<dbReference type="PANTHER" id="PTHR21419:SF23">
    <property type="entry name" value="PROTEIN DEFECTIVE IN EXINE FORMATION 1"/>
    <property type="match status" value="1"/>
</dbReference>
<organism evidence="7 8">
    <name type="scientific">Nakamurella flava</name>
    <dbReference type="NCBI Taxonomy" id="2576308"/>
    <lineage>
        <taxon>Bacteria</taxon>
        <taxon>Bacillati</taxon>
        <taxon>Actinomycetota</taxon>
        <taxon>Actinomycetes</taxon>
        <taxon>Nakamurellales</taxon>
        <taxon>Nakamurellaceae</taxon>
        <taxon>Nakamurella</taxon>
    </lineage>
</organism>
<dbReference type="AlphaFoldDB" id="A0A4V6CRU0"/>
<dbReference type="Proteomes" id="UP000306985">
    <property type="component" value="Unassembled WGS sequence"/>
</dbReference>
<feature type="domain" description="DUF4214" evidence="6">
    <location>
        <begin position="617"/>
        <end position="683"/>
    </location>
</feature>
<keyword evidence="2" id="KW-0812">Transmembrane</keyword>
<dbReference type="InterPro" id="IPR013517">
    <property type="entry name" value="FG-GAP"/>
</dbReference>
<dbReference type="Pfam" id="PF13946">
    <property type="entry name" value="DUF4214"/>
    <property type="match status" value="2"/>
</dbReference>
<dbReference type="OrthoDB" id="9802318at2"/>
<evidence type="ECO:0000256" key="5">
    <source>
        <dbReference type="ARBA" id="ARBA00023136"/>
    </source>
</evidence>
<keyword evidence="8" id="KW-1185">Reference proteome</keyword>
<proteinExistence type="predicted"/>
<evidence type="ECO:0000313" key="7">
    <source>
        <dbReference type="EMBL" id="TKV58895.1"/>
    </source>
</evidence>
<evidence type="ECO:0000256" key="2">
    <source>
        <dbReference type="ARBA" id="ARBA00022692"/>
    </source>
</evidence>
<dbReference type="PANTHER" id="PTHR21419">
    <property type="match status" value="1"/>
</dbReference>
<keyword evidence="5" id="KW-0472">Membrane</keyword>
<keyword evidence="3" id="KW-0732">Signal</keyword>
<sequence length="734" mass="77214">MTSTFPGSPLPSSRRRLRKVTQAVLIPLLVTAVVAGSLTVVDRWVAGQDTVSAGATTTLTEVGSPFAARALLPFGGSRLDSGATGEQWSSAAVADVNGSGTPEVIVGGGVSSSLQVFGLDGSSQALVDVGGVNAGARSGGVQPSPVIADVNGDGVSDVVTGSTANVLAAYSFRGNDTRRLWSRQDPPIVANGPTGFLATPALGYLQGDQPSVVTASWGQALGANNARTGAGLSGWPKWLKDSIWSSPAIGDIDGDGAVDVVVGGDCAGNDIGTQPCGNVGGGYVWAFNRDGTPKWNWFLRGQVIWSSPALGDLNGDGALDVVVGTGGYWGEPAGRVITALNGRNGNVLWQTATPARVVGSPSLADVTGDGRPDVFVVSYGGWMLSYDGATGAERWRRCITDGGNCGNPAIGTKTGVALADIDNDGRIEAVTHGEQQLTVVDAASGDLEAKRGSSWGGTVYAPANTPTIAQVNGQTYIFQPLFGRKNGQDLLVVEAWRTGKPLGAAPWPTARGDQQRTGRIATATPDRSATEAFVSRVYRDFLSRSPSGSELSAWSDRVQRGQVSRYELATTLSQSPEWISTVITRFYRDTLRREPDASGLAGWVRAAQSGMPVAQIAAAFYASPEYFQNVGRSDNQTWVRDLYRKLLLREPDQGGVDGWVRALQAGMGRDTLAFGFYQAQETVQVRIDRLYRTLLGRPADDGAIRSWSGFVRDNGDLSLAAALAASNEYYQRRS</sequence>
<comment type="subcellular location">
    <subcellularLocation>
        <location evidence="1">Membrane</location>
        <topology evidence="1">Single-pass membrane protein</topology>
    </subcellularLocation>
</comment>
<dbReference type="InterPro" id="IPR025282">
    <property type="entry name" value="DUF4214"/>
</dbReference>
<dbReference type="InterPro" id="IPR038255">
    <property type="entry name" value="PBS_linker_sf"/>
</dbReference>
<dbReference type="Gene3D" id="1.10.3130.20">
    <property type="entry name" value="Phycobilisome linker domain"/>
    <property type="match status" value="1"/>
</dbReference>
<keyword evidence="4" id="KW-1133">Transmembrane helix</keyword>
<dbReference type="Gene3D" id="2.40.10.480">
    <property type="match status" value="1"/>
</dbReference>
<dbReference type="SUPFAM" id="SSF69318">
    <property type="entry name" value="Integrin alpha N-terminal domain"/>
    <property type="match status" value="1"/>
</dbReference>
<gene>
    <name evidence="7" type="ORF">FDO65_15505</name>
</gene>
<dbReference type="InterPro" id="IPR045232">
    <property type="entry name" value="FAM234"/>
</dbReference>
<evidence type="ECO:0000256" key="4">
    <source>
        <dbReference type="ARBA" id="ARBA00022989"/>
    </source>
</evidence>
<protein>
    <submittedName>
        <fullName evidence="7">DUF4214 domain-containing protein</fullName>
    </submittedName>
</protein>
<comment type="caution">
    <text evidence="7">The sequence shown here is derived from an EMBL/GenBank/DDBJ whole genome shotgun (WGS) entry which is preliminary data.</text>
</comment>
<feature type="domain" description="DUF4214" evidence="6">
    <location>
        <begin position="529"/>
        <end position="579"/>
    </location>
</feature>
<evidence type="ECO:0000256" key="1">
    <source>
        <dbReference type="ARBA" id="ARBA00004167"/>
    </source>
</evidence>
<evidence type="ECO:0000259" key="6">
    <source>
        <dbReference type="Pfam" id="PF13946"/>
    </source>
</evidence>
<dbReference type="Pfam" id="PF13517">
    <property type="entry name" value="FG-GAP_3"/>
    <property type="match status" value="1"/>
</dbReference>
<accession>A0A4V6CRU0</accession>